<sequence>MPQDTHTKPQIEDLSFDEIDEVISPRAVETDFDRVVDQALSRRGFLGGVMTFGLGSFLAGTTLLSRQGMAAPADRFGFAQVAANTEDTITLPDGFEWQPLITWGDPLFSDTPAFDEASRGTAASQARAFGDNNDGMSIFTKDGRTVMAINNEYTNRKILWGNNPDGKWVSEDDIAKGMMAHGVSLFEVARDDQGQWQVVIDSDLNRRITPQTEMDLTGPAAGHDLLKTADDPSGRKSKGTWNNCGNGETPWGTYLTCEENFNGYFSADDENHEVSAELKRYGVSAKDWGYGWAKIDPRFDVAQTPNEPNRAGYIVEIDPFDPTSTPKKRTALGRFKHENAAVVLAPNGKAVVYLGDDERGEFLYRFVSHGTYTAGGSNADLLENGDLFVAKFHDDMRGEWLALTPETTGMSDAEIRIHTRQAASAVGATTMDRPEWVAVNPTKAEAYVALTNNKNRGKKPNAGGDDTSVNGPNPRVENHYGQIARWMPDEDDHSSNGFSWNLYALAGNPDIHSDAYAGSENINAGNMFNAPDGMAFDSTGLLWIQTDGKYSDEGDFAGMGNNQMLAGDTVTGEIRRFLVGPKECEVTGVCWSPDRRTMFVGIQHPGEKGNSHFPDGGTSVPRSGVFAIRRSDGGLIG</sequence>
<feature type="compositionally biased region" description="Basic and acidic residues" evidence="1">
    <location>
        <begin position="224"/>
        <end position="234"/>
    </location>
</feature>
<gene>
    <name evidence="2" type="ORF">SHM7688_03789</name>
</gene>
<dbReference type="InterPro" id="IPR008557">
    <property type="entry name" value="PhoX"/>
</dbReference>
<evidence type="ECO:0000313" key="2">
    <source>
        <dbReference type="EMBL" id="CUH54319.1"/>
    </source>
</evidence>
<feature type="region of interest" description="Disordered" evidence="1">
    <location>
        <begin position="214"/>
        <end position="238"/>
    </location>
</feature>
<protein>
    <submittedName>
        <fullName evidence="2">Putative phosphatase</fullName>
    </submittedName>
</protein>
<dbReference type="SUPFAM" id="SSF63829">
    <property type="entry name" value="Calcium-dependent phosphotriesterase"/>
    <property type="match status" value="1"/>
</dbReference>
<dbReference type="RefSeq" id="WP_058241450.1">
    <property type="nucleotide sequence ID" value="NZ_CYPW01000040.1"/>
</dbReference>
<dbReference type="AlphaFoldDB" id="A0A0P1FFM3"/>
<dbReference type="Pfam" id="PF05787">
    <property type="entry name" value="PhoX"/>
    <property type="match status" value="1"/>
</dbReference>
<dbReference type="STRING" id="321267.SHM7688_03789"/>
<feature type="region of interest" description="Disordered" evidence="1">
    <location>
        <begin position="454"/>
        <end position="474"/>
    </location>
</feature>
<evidence type="ECO:0000313" key="3">
    <source>
        <dbReference type="Proteomes" id="UP000054823"/>
    </source>
</evidence>
<evidence type="ECO:0000256" key="1">
    <source>
        <dbReference type="SAM" id="MobiDB-lite"/>
    </source>
</evidence>
<dbReference type="Proteomes" id="UP000054823">
    <property type="component" value="Unassembled WGS sequence"/>
</dbReference>
<reference evidence="2 3" key="1">
    <citation type="submission" date="2015-09" db="EMBL/GenBank/DDBJ databases">
        <authorList>
            <consortium name="Swine Surveillance"/>
        </authorList>
    </citation>
    <scope>NUCLEOTIDE SEQUENCE [LARGE SCALE GENOMIC DNA]</scope>
    <source>
        <strain evidence="2 3">CECT 7688</strain>
    </source>
</reference>
<name>A0A0P1FFM3_9RHOB</name>
<proteinExistence type="predicted"/>
<dbReference type="PROSITE" id="PS51318">
    <property type="entry name" value="TAT"/>
    <property type="match status" value="1"/>
</dbReference>
<keyword evidence="3" id="KW-1185">Reference proteome</keyword>
<organism evidence="2 3">
    <name type="scientific">Shimia marina</name>
    <dbReference type="NCBI Taxonomy" id="321267"/>
    <lineage>
        <taxon>Bacteria</taxon>
        <taxon>Pseudomonadati</taxon>
        <taxon>Pseudomonadota</taxon>
        <taxon>Alphaproteobacteria</taxon>
        <taxon>Rhodobacterales</taxon>
        <taxon>Roseobacteraceae</taxon>
    </lineage>
</organism>
<dbReference type="EMBL" id="CYPW01000040">
    <property type="protein sequence ID" value="CUH54319.1"/>
    <property type="molecule type" value="Genomic_DNA"/>
</dbReference>
<dbReference type="OrthoDB" id="9801383at2"/>
<accession>A0A0P1FFM3</accession>
<dbReference type="InterPro" id="IPR006311">
    <property type="entry name" value="TAT_signal"/>
</dbReference>
<dbReference type="PANTHER" id="PTHR35399">
    <property type="entry name" value="SLR8030 PROTEIN"/>
    <property type="match status" value="1"/>
</dbReference>
<dbReference type="PANTHER" id="PTHR35399:SF2">
    <property type="entry name" value="DUF839 DOMAIN-CONTAINING PROTEIN"/>
    <property type="match status" value="1"/>
</dbReference>